<dbReference type="InterPro" id="IPR000792">
    <property type="entry name" value="Tscrpt_reg_LuxR_C"/>
</dbReference>
<dbReference type="InterPro" id="IPR016032">
    <property type="entry name" value="Sig_transdc_resp-reg_C-effctor"/>
</dbReference>
<comment type="caution">
    <text evidence="2">The sequence shown here is derived from an EMBL/GenBank/DDBJ whole genome shotgun (WGS) entry which is preliminary data.</text>
</comment>
<dbReference type="Proteomes" id="UP000036367">
    <property type="component" value="Unassembled WGS sequence"/>
</dbReference>
<dbReference type="Gene3D" id="1.10.10.10">
    <property type="entry name" value="Winged helix-like DNA-binding domain superfamily/Winged helix DNA-binding domain"/>
    <property type="match status" value="1"/>
</dbReference>
<proteinExistence type="predicted"/>
<dbReference type="OrthoDB" id="264244at2"/>
<evidence type="ECO:0000259" key="1">
    <source>
        <dbReference type="SMART" id="SM00421"/>
    </source>
</evidence>
<dbReference type="SMART" id="SM00421">
    <property type="entry name" value="HTH_LUXR"/>
    <property type="match status" value="1"/>
</dbReference>
<dbReference type="RefSeq" id="WP_047812822.1">
    <property type="nucleotide sequence ID" value="NZ_LECT01000007.1"/>
</dbReference>
<dbReference type="GO" id="GO:0006355">
    <property type="term" value="P:regulation of DNA-templated transcription"/>
    <property type="evidence" value="ECO:0007669"/>
    <property type="project" value="InterPro"/>
</dbReference>
<sequence>MVQQLVTAMHRIAYRRPFAEDRLGVDRWLSTQFSTCSSAGLSGGDSAVDWTKVPLQSFRVSLTELRLESGVLILDQGCRLVAWNQTLEDLFVEVEFRAMEFLPDSLPAAIVQMLGLGSELVSSGATDLDYSFQAEDDRDRRCLWDVSSIRLDLNLGAGAICAMLIRPVALLKTDAAEEGPSLSESLLVFQQFDSVDRQICEAIAMGDTTSEIATVVGLTRRSVEVRRAKILERLQFTRPVEIVRLVVRLEENGLL</sequence>
<evidence type="ECO:0000313" key="2">
    <source>
        <dbReference type="EMBL" id="KLU06978.1"/>
    </source>
</evidence>
<feature type="domain" description="HTH luxR-type" evidence="1">
    <location>
        <begin position="189"/>
        <end position="246"/>
    </location>
</feature>
<dbReference type="AlphaFoldDB" id="A0A0J1BKN4"/>
<name>A0A0J1BKN4_RHOIS</name>
<dbReference type="InterPro" id="IPR036388">
    <property type="entry name" value="WH-like_DNA-bd_sf"/>
</dbReference>
<accession>A0A0J1BKN4</accession>
<dbReference type="STRING" id="595434.RISK_000779"/>
<reference evidence="2" key="1">
    <citation type="submission" date="2015-05" db="EMBL/GenBank/DDBJ databases">
        <title>Permanent draft genome of Rhodopirellula islandicus K833.</title>
        <authorList>
            <person name="Kizina J."/>
            <person name="Richter M."/>
            <person name="Glockner F.O."/>
            <person name="Harder J."/>
        </authorList>
    </citation>
    <scope>NUCLEOTIDE SEQUENCE [LARGE SCALE GENOMIC DNA]</scope>
    <source>
        <strain evidence="2">K833</strain>
    </source>
</reference>
<evidence type="ECO:0000313" key="3">
    <source>
        <dbReference type="Proteomes" id="UP000036367"/>
    </source>
</evidence>
<keyword evidence="3" id="KW-1185">Reference proteome</keyword>
<dbReference type="EMBL" id="LECT01000007">
    <property type="protein sequence ID" value="KLU06978.1"/>
    <property type="molecule type" value="Genomic_DNA"/>
</dbReference>
<dbReference type="SUPFAM" id="SSF46894">
    <property type="entry name" value="C-terminal effector domain of the bipartite response regulators"/>
    <property type="match status" value="1"/>
</dbReference>
<protein>
    <submittedName>
        <fullName evidence="2">Transcriptional control</fullName>
    </submittedName>
</protein>
<dbReference type="PATRIC" id="fig|595434.4.peg.756"/>
<organism evidence="2 3">
    <name type="scientific">Rhodopirellula islandica</name>
    <dbReference type="NCBI Taxonomy" id="595434"/>
    <lineage>
        <taxon>Bacteria</taxon>
        <taxon>Pseudomonadati</taxon>
        <taxon>Planctomycetota</taxon>
        <taxon>Planctomycetia</taxon>
        <taxon>Pirellulales</taxon>
        <taxon>Pirellulaceae</taxon>
        <taxon>Rhodopirellula</taxon>
    </lineage>
</organism>
<gene>
    <name evidence="2" type="ORF">RISK_000779</name>
</gene>
<dbReference type="GO" id="GO:0003677">
    <property type="term" value="F:DNA binding"/>
    <property type="evidence" value="ECO:0007669"/>
    <property type="project" value="InterPro"/>
</dbReference>